<dbReference type="Gene3D" id="3.10.20.300">
    <property type="entry name" value="mk0293 like domain"/>
    <property type="match status" value="1"/>
</dbReference>
<evidence type="ECO:0000256" key="1">
    <source>
        <dbReference type="ARBA" id="ARBA00022596"/>
    </source>
</evidence>
<reference evidence="2" key="1">
    <citation type="submission" date="2019-08" db="EMBL/GenBank/DDBJ databases">
        <authorList>
            <person name="Kucharzyk K."/>
            <person name="Murdoch R.W."/>
            <person name="Higgins S."/>
            <person name="Loffler F."/>
        </authorList>
    </citation>
    <scope>NUCLEOTIDE SEQUENCE</scope>
</reference>
<evidence type="ECO:0000313" key="2">
    <source>
        <dbReference type="EMBL" id="MPL67058.1"/>
    </source>
</evidence>
<dbReference type="PANTHER" id="PTHR36566:SF1">
    <property type="entry name" value="PYRIDINIUM-3,5-BISTHIOCARBOXYLIC ACID MONONUCLEOTIDE NICKEL INSERTION PROTEIN"/>
    <property type="match status" value="1"/>
</dbReference>
<organism evidence="2">
    <name type="scientific">bioreactor metagenome</name>
    <dbReference type="NCBI Taxonomy" id="1076179"/>
    <lineage>
        <taxon>unclassified sequences</taxon>
        <taxon>metagenomes</taxon>
        <taxon>ecological metagenomes</taxon>
    </lineage>
</organism>
<dbReference type="AlphaFoldDB" id="A0A644TJC4"/>
<name>A0A644TJC4_9ZZZZ</name>
<gene>
    <name evidence="2" type="primary">larC_4</name>
    <name evidence="2" type="ORF">SDC9_12748</name>
</gene>
<sequence length="399" mass="44360">MKTLFVEPFMGISGNMFLGALMDIGVPFEYLKTELEKLDLGEYELIFKRVDKCGISANYFDVVLPVPHHQEHTKHHEHRNLQDIVLIINSSDLTNIVKSKSVAIFTKLAEAEAKVHGKTIEEIHFHEVGAIDTIIDIVGSVLAVEYLRIEKILVGPMQTGTGFVSCAHGLMPIPAPATAELLKKLSHYSGTIDKELVTPTGAALMSTLAQETEDMPPSFVGESIGYGAGTWDLLMPNVLRIHLGELPEQNANDEFVVAECNIDDMSSQLFPYVMEKLMNLGALDVWTSNIIMKKGRPAHKLSVMCTKELLAEIATLLFRETTTLGIRYYEVDRKMLERDFLKVTMENSIISVKIAKLDGKIVNIAPEFEECKKVATNTGLPLKQVMAQAAEQGREMLDE</sequence>
<dbReference type="InterPro" id="IPR002822">
    <property type="entry name" value="Ni_insertion"/>
</dbReference>
<dbReference type="Pfam" id="PF01969">
    <property type="entry name" value="Ni_insertion"/>
    <property type="match status" value="1"/>
</dbReference>
<accession>A0A644TJC4</accession>
<dbReference type="PANTHER" id="PTHR36566">
    <property type="entry name" value="NICKEL INSERTION PROTEIN-RELATED"/>
    <property type="match status" value="1"/>
</dbReference>
<comment type="caution">
    <text evidence="2">The sequence shown here is derived from an EMBL/GenBank/DDBJ whole genome shotgun (WGS) entry which is preliminary data.</text>
</comment>
<dbReference type="NCBIfam" id="TIGR00299">
    <property type="entry name" value="nickel pincer cofactor biosynthesis protein LarC"/>
    <property type="match status" value="1"/>
</dbReference>
<dbReference type="Gene3D" id="3.30.70.1380">
    <property type="entry name" value="Transcriptional regulatory protein pf0864 domain like"/>
    <property type="match status" value="1"/>
</dbReference>
<proteinExistence type="inferred from homology"/>
<dbReference type="EMBL" id="VSSQ01000035">
    <property type="protein sequence ID" value="MPL67058.1"/>
    <property type="molecule type" value="Genomic_DNA"/>
</dbReference>
<dbReference type="HAMAP" id="MF_01074">
    <property type="entry name" value="LarC"/>
    <property type="match status" value="1"/>
</dbReference>
<protein>
    <submittedName>
        <fullName evidence="2">Pyridinium-3,5-bisthiocarboxylic acid mononucleotide nickel insertion protein</fullName>
    </submittedName>
</protein>
<keyword evidence="1" id="KW-0533">Nickel</keyword>